<reference evidence="1" key="1">
    <citation type="submission" date="2018-10" db="EMBL/GenBank/DDBJ databases">
        <authorList>
            <consortium name="NARMS: The National Antimicrobial Resistance Monitoring System"/>
        </authorList>
    </citation>
    <scope>NUCLEOTIDE SEQUENCE [LARGE SCALE GENOMIC DNA]</scope>
    <source>
        <strain evidence="1">CVM N17EC0388</strain>
    </source>
</reference>
<proteinExistence type="predicted"/>
<gene>
    <name evidence="1" type="ORF">D9F05_09805</name>
</gene>
<organism evidence="1">
    <name type="scientific">Escherichia coli</name>
    <dbReference type="NCBI Taxonomy" id="562"/>
    <lineage>
        <taxon>Bacteria</taxon>
        <taxon>Pseudomonadati</taxon>
        <taxon>Pseudomonadota</taxon>
        <taxon>Gammaproteobacteria</taxon>
        <taxon>Enterobacterales</taxon>
        <taxon>Enterobacteriaceae</taxon>
        <taxon>Escherichia</taxon>
    </lineage>
</organism>
<sequence length="255" mass="28783">MQLTSPRLLNAFTKMFRAIMVFPGLEQPGEVAEAVSKISKISISAHQSLRERQIDVPLTTINELISDQWTASLFRQGELAPEISVDWVVSAFSASSELAEQCSRDPLIDSEQAAFLGAVASLIVPLEQYQLFVATVTREKLNIDTDKLYLSLADHFYSSIDELTKMTPLANAECKVSLYRSLQEIFQSVWADWRDRIYSSTKKLEDESQAYQYLLGVDPEAECPGFPLSQVKHDCHEVLRRVVDSTVYVLNAKRK</sequence>
<protein>
    <submittedName>
        <fullName evidence="1">Uncharacterized protein</fullName>
    </submittedName>
</protein>
<dbReference type="EMBL" id="RNRV01000013">
    <property type="protein sequence ID" value="MHO04666.1"/>
    <property type="molecule type" value="Genomic_DNA"/>
</dbReference>
<accession>A0A3L0VXE0</accession>
<comment type="caution">
    <text evidence="1">The sequence shown here is derived from an EMBL/GenBank/DDBJ whole genome shotgun (WGS) entry which is preliminary data.</text>
</comment>
<evidence type="ECO:0000313" key="1">
    <source>
        <dbReference type="EMBL" id="MHO04666.1"/>
    </source>
</evidence>
<name>A0A3L0VXE0_ECOLX</name>
<dbReference type="AlphaFoldDB" id="A0A3L0VXE0"/>